<dbReference type="InterPro" id="IPR012337">
    <property type="entry name" value="RNaseH-like_sf"/>
</dbReference>
<dbReference type="InterPro" id="IPR032474">
    <property type="entry name" value="Argonaute_N"/>
</dbReference>
<proteinExistence type="inferred from homology"/>
<dbReference type="PANTHER" id="PTHR22891">
    <property type="entry name" value="EUKARYOTIC TRANSLATION INITIATION FACTOR 2C"/>
    <property type="match status" value="1"/>
</dbReference>
<dbReference type="Pfam" id="PF16487">
    <property type="entry name" value="ArgoMid"/>
    <property type="match status" value="1"/>
</dbReference>
<evidence type="ECO:0000259" key="4">
    <source>
        <dbReference type="PROSITE" id="PS50821"/>
    </source>
</evidence>
<evidence type="ECO:0000313" key="6">
    <source>
        <dbReference type="EMBL" id="PAN44549.2"/>
    </source>
</evidence>
<dbReference type="InterPro" id="IPR003165">
    <property type="entry name" value="Piwi"/>
</dbReference>
<dbReference type="InterPro" id="IPR014811">
    <property type="entry name" value="ArgoL1"/>
</dbReference>
<keyword evidence="2" id="KW-0943">RNA-mediated gene silencing</keyword>
<dbReference type="SUPFAM" id="SSF101690">
    <property type="entry name" value="PAZ domain"/>
    <property type="match status" value="2"/>
</dbReference>
<dbReference type="InterPro" id="IPR003100">
    <property type="entry name" value="PAZ_dom"/>
</dbReference>
<dbReference type="InterPro" id="IPR036397">
    <property type="entry name" value="RNaseH_sf"/>
</dbReference>
<dbReference type="FunFam" id="2.170.260.10:FF:000001">
    <property type="entry name" value="Protein argonaute-2"/>
    <property type="match status" value="1"/>
</dbReference>
<dbReference type="Gene3D" id="2.170.260.10">
    <property type="entry name" value="paz domain"/>
    <property type="match status" value="2"/>
</dbReference>
<evidence type="ECO:0000259" key="3">
    <source>
        <dbReference type="PROSITE" id="PS50053"/>
    </source>
</evidence>
<dbReference type="SMART" id="SM00949">
    <property type="entry name" value="PAZ"/>
    <property type="match status" value="1"/>
</dbReference>
<gene>
    <name evidence="6" type="ORF">PAHAL_9G053900</name>
</gene>
<evidence type="ECO:0000259" key="5">
    <source>
        <dbReference type="PROSITE" id="PS50822"/>
    </source>
</evidence>
<dbReference type="InterPro" id="IPR045246">
    <property type="entry name" value="Piwi_ago-like"/>
</dbReference>
<dbReference type="Gramene" id="PAN44549">
    <property type="protein sequence ID" value="PAN44549"/>
    <property type="gene ID" value="PAHAL_9G053900"/>
</dbReference>
<sequence>MVTLVDPEKKEKERVEREYKITIRIAERTDMYHLHQFLRGRQRDMPQETIQVLDVVLRESPSWNYVTVSRSFFSTTFGHRGDIGEGLECWRGYYQSLRPTQMGLSLNIDISATSFFKPVTVIKFVEEFLSIRDTSRPLSDRDRVKIKKALRGVRIETNHQQDQIRRYKITVVTSMPMSQLIFPVDEKGTRQTVVQYFWEKYNYRLKYGSWPCLQAGSDMRPVYLPMEVCKIVEGQRYSKKMVLHNNYVEDKFAQEFGIKVCNDLVSVEARVLPPPLLKYHDSGREKTCVPSVGQWNMINKKMINGGTIDNWTCLNFSRMPPEEVQRFCMDLTHMCNATGMNVIPRPFVEVKSAGPNHIENALRDVHRRATQMVAQQGMGNQLQLLIVILPQVSGSYGKIKRVCETEIGIVSQCCLPKYLENVALKINVKIGGRNTVLERAFVHNGIPFEVPTIIFGADFTHAPPGENSASSIAAVVASMDWLEITKYRGLVSAQPHRQEIIEDLFAVSKDPQKGHNVNGGMIRELLIAFRRKTNRRPERIIFYRDGVSEGQFSHVLLHEMDAIRKACASLEEGYLPPVTFVVVQKRHHTRLFPEVHGRRDMTDKSGNILPGTVVDQRICHPTEFDFYMCSHPGIQVAINPEPKSRATNREVLNELVKLHRKSTLGGKLPAYDGRKSLYTAGSLPFDSEEFMVTLVDPEKEEKERVEREYKITIRIAERTDMYHLHQFLRGRQRDMPQETIQVLDVVLRESPSWNYVTVSRSFFSTTFGHRGDIGEGLECWRGYYQSLRPTQMGLSLNIDISATSVFKPVTVIKFVEEFLSIRDTSRPLSDRDRVKIKKALRRVCIETNHQQDQIRRCKITGVTPMPMSQLMFGVSTKVEEHIHRNIATFLVKVEGTSISVRQNLSTTTIKMLVEHACDKRGIRNYDGYPVFLGKVLDDTKLLSDCKVCNNCIVEVRGRGRAGRERRIKCTTFDDEMKDIDLFSVVSPLSKTLTNTKTQEKSATFLSGQAKWYGRQVFISLCRMHFRKRSLDGKFNASHILFHDGRVVFDESCMEVDFTGHSCKNDYGVIAEIFKKWFRIPDKAEKEGPYPLFVAGLIRYLFDCPLGEKSNSAAAIAFLVNHPALTTFMDRIGQCTTLDSMVDRLTEFQKFEFDEAVGSYYGWSERVEDVPAMYDTLVYDPFRRVDAPEETLYTENLRSCLKFARNHFRHARPDLSLERVEASFSLNLVDFLPMILQAIVKSFEGPPAFDMVTLLGDHVADIKCKRDVDAENPAKVIASPAKKPKISFSLQKK</sequence>
<dbReference type="PROSITE" id="PS50822">
    <property type="entry name" value="PIWI"/>
    <property type="match status" value="1"/>
</dbReference>
<feature type="domain" description="PAZ" evidence="4">
    <location>
        <begin position="120"/>
        <end position="233"/>
    </location>
</feature>
<feature type="domain" description="Ubiquitin-like" evidence="3">
    <location>
        <begin position="887"/>
        <end position="962"/>
    </location>
</feature>
<dbReference type="PROSITE" id="PS50053">
    <property type="entry name" value="UBIQUITIN_2"/>
    <property type="match status" value="1"/>
</dbReference>
<dbReference type="CDD" id="cd04657">
    <property type="entry name" value="Piwi_ago-like"/>
    <property type="match status" value="1"/>
</dbReference>
<dbReference type="InterPro" id="IPR029071">
    <property type="entry name" value="Ubiquitin-like_domsf"/>
</dbReference>
<comment type="similarity">
    <text evidence="1">Belongs to the argonaute family. Ago subfamily.</text>
</comment>
<dbReference type="SUPFAM" id="SSF53098">
    <property type="entry name" value="Ribonuclease H-like"/>
    <property type="match status" value="1"/>
</dbReference>
<protein>
    <recommendedName>
        <fullName evidence="7">Piwi domain-containing protein</fullName>
    </recommendedName>
</protein>
<dbReference type="Pfam" id="PF02170">
    <property type="entry name" value="PAZ"/>
    <property type="match status" value="1"/>
</dbReference>
<dbReference type="InterPro" id="IPR000626">
    <property type="entry name" value="Ubiquitin-like_dom"/>
</dbReference>
<dbReference type="SMART" id="SM01163">
    <property type="entry name" value="DUF1785"/>
    <property type="match status" value="2"/>
</dbReference>
<dbReference type="Proteomes" id="UP000243499">
    <property type="component" value="Chromosome 9"/>
</dbReference>
<dbReference type="Pfam" id="PF02171">
    <property type="entry name" value="Piwi"/>
    <property type="match status" value="1"/>
</dbReference>
<evidence type="ECO:0008006" key="7">
    <source>
        <dbReference type="Google" id="ProtNLM"/>
    </source>
</evidence>
<dbReference type="Pfam" id="PF08699">
    <property type="entry name" value="ArgoL1"/>
    <property type="match status" value="2"/>
</dbReference>
<evidence type="ECO:0000256" key="1">
    <source>
        <dbReference type="ARBA" id="ARBA00008201"/>
    </source>
</evidence>
<dbReference type="Pfam" id="PF16486">
    <property type="entry name" value="ArgoN"/>
    <property type="match status" value="1"/>
</dbReference>
<dbReference type="PROSITE" id="PS50821">
    <property type="entry name" value="PAZ"/>
    <property type="match status" value="1"/>
</dbReference>
<dbReference type="InterPro" id="IPR032473">
    <property type="entry name" value="Argonaute_Mid_dom"/>
</dbReference>
<dbReference type="GO" id="GO:0031047">
    <property type="term" value="P:regulatory ncRNA-mediated gene silencing"/>
    <property type="evidence" value="ECO:0007669"/>
    <property type="project" value="UniProtKB-KW"/>
</dbReference>
<feature type="domain" description="Piwi" evidence="5">
    <location>
        <begin position="384"/>
        <end position="670"/>
    </location>
</feature>
<reference evidence="6" key="1">
    <citation type="submission" date="2018-04" db="EMBL/GenBank/DDBJ databases">
        <title>WGS assembly of Panicum hallii.</title>
        <authorList>
            <person name="Lovell J."/>
            <person name="Jenkins J."/>
            <person name="Lowry D."/>
            <person name="Mamidi S."/>
            <person name="Sreedasyam A."/>
            <person name="Weng X."/>
            <person name="Barry K."/>
            <person name="Bonette J."/>
            <person name="Campitelli B."/>
            <person name="Daum C."/>
            <person name="Gordon S."/>
            <person name="Gould B."/>
            <person name="Lipzen A."/>
            <person name="Macqueen A."/>
            <person name="Palacio-Mejia J."/>
            <person name="Plott C."/>
            <person name="Shakirov E."/>
            <person name="Shu S."/>
            <person name="Yoshinaga Y."/>
            <person name="Zane M."/>
            <person name="Rokhsar D."/>
            <person name="Grimwood J."/>
            <person name="Schmutz J."/>
            <person name="Juenger T."/>
        </authorList>
    </citation>
    <scope>NUCLEOTIDE SEQUENCE [LARGE SCALE GENOMIC DNA]</scope>
    <source>
        <strain evidence="6">FIL2</strain>
    </source>
</reference>
<dbReference type="FunFam" id="3.40.50.2300:FF:000110">
    <property type="entry name" value="Argonaute 10"/>
    <property type="match status" value="1"/>
</dbReference>
<dbReference type="SUPFAM" id="SSF54236">
    <property type="entry name" value="Ubiquitin-like"/>
    <property type="match status" value="1"/>
</dbReference>
<evidence type="ECO:0000256" key="2">
    <source>
        <dbReference type="ARBA" id="ARBA00023158"/>
    </source>
</evidence>
<organism evidence="6">
    <name type="scientific">Panicum hallii</name>
    <dbReference type="NCBI Taxonomy" id="206008"/>
    <lineage>
        <taxon>Eukaryota</taxon>
        <taxon>Viridiplantae</taxon>
        <taxon>Streptophyta</taxon>
        <taxon>Embryophyta</taxon>
        <taxon>Tracheophyta</taxon>
        <taxon>Spermatophyta</taxon>
        <taxon>Magnoliopsida</taxon>
        <taxon>Liliopsida</taxon>
        <taxon>Poales</taxon>
        <taxon>Poaceae</taxon>
        <taxon>PACMAD clade</taxon>
        <taxon>Panicoideae</taxon>
        <taxon>Panicodae</taxon>
        <taxon>Paniceae</taxon>
        <taxon>Panicinae</taxon>
        <taxon>Panicum</taxon>
        <taxon>Panicum sect. Panicum</taxon>
    </lineage>
</organism>
<dbReference type="InterPro" id="IPR036085">
    <property type="entry name" value="PAZ_dom_sf"/>
</dbReference>
<accession>A0A2S3IH86</accession>
<dbReference type="SMART" id="SM00950">
    <property type="entry name" value="Piwi"/>
    <property type="match status" value="1"/>
</dbReference>
<dbReference type="EMBL" id="CM008054">
    <property type="protein sequence ID" value="PAN44549.2"/>
    <property type="molecule type" value="Genomic_DNA"/>
</dbReference>
<dbReference type="GO" id="GO:0003723">
    <property type="term" value="F:RNA binding"/>
    <property type="evidence" value="ECO:0007669"/>
    <property type="project" value="InterPro"/>
</dbReference>
<dbReference type="CDD" id="cd02846">
    <property type="entry name" value="PAZ_argonaute_like"/>
    <property type="match status" value="1"/>
</dbReference>
<dbReference type="Gene3D" id="3.40.50.2300">
    <property type="match status" value="1"/>
</dbReference>
<dbReference type="Gene3D" id="3.30.420.10">
    <property type="entry name" value="Ribonuclease H-like superfamily/Ribonuclease H"/>
    <property type="match status" value="1"/>
</dbReference>
<name>A0A2S3IH86_9POAL</name>